<dbReference type="Gene3D" id="3.80.10.10">
    <property type="entry name" value="Ribonuclease Inhibitor"/>
    <property type="match status" value="1"/>
</dbReference>
<dbReference type="InterPro" id="IPR032675">
    <property type="entry name" value="LRR_dom_sf"/>
</dbReference>
<reference evidence="2" key="1">
    <citation type="submission" date="2022-07" db="EMBL/GenBank/DDBJ databases">
        <title>Phylogenomic reconstructions and comparative analyses of Kickxellomycotina fungi.</title>
        <authorList>
            <person name="Reynolds N.K."/>
            <person name="Stajich J.E."/>
            <person name="Barry K."/>
            <person name="Grigoriev I.V."/>
            <person name="Crous P."/>
            <person name="Smith M.E."/>
        </authorList>
    </citation>
    <scope>NUCLEOTIDE SEQUENCE</scope>
    <source>
        <strain evidence="2">IMI 214461</strain>
    </source>
</reference>
<dbReference type="AlphaFoldDB" id="A0A9W8BE17"/>
<dbReference type="EMBL" id="JANBQF010000198">
    <property type="protein sequence ID" value="KAJ2003760.1"/>
    <property type="molecule type" value="Genomic_DNA"/>
</dbReference>
<gene>
    <name evidence="2" type="ORF">H4R26_002886</name>
</gene>
<keyword evidence="3" id="KW-1185">Reference proteome</keyword>
<dbReference type="SUPFAM" id="SSF52047">
    <property type="entry name" value="RNI-like"/>
    <property type="match status" value="1"/>
</dbReference>
<sequence>MASYGPAVIGNSVILNVLRCYLRQTDLATLCLVQRDTWRQLVVQLYKEPQLHNMKMLENLANVVGAALPLQLGPHQCYGDFVHSLDLSMIPDRWSLVNGDDIEPIFNYCDHMQSINMNLCLNIEDVKFQNLFDKNPSLCESLTSLDVSELVAPAPVITHVLNVLPNLKSLTLSETKADDHLLAAVAKCMPNLEWLEINRCYHITDAGIALIAKGCPKLMYLAVNKCHGVRNADVIKQINAKGGWEDVTDSESDYSYDDEPEWGSDLDEHDEDFEYEDYLY</sequence>
<feature type="region of interest" description="Disordered" evidence="1">
    <location>
        <begin position="245"/>
        <end position="271"/>
    </location>
</feature>
<name>A0A9W8BE17_9FUNG</name>
<evidence type="ECO:0000313" key="2">
    <source>
        <dbReference type="EMBL" id="KAJ2003760.1"/>
    </source>
</evidence>
<organism evidence="2 3">
    <name type="scientific">Coemansia thaxteri</name>
    <dbReference type="NCBI Taxonomy" id="2663907"/>
    <lineage>
        <taxon>Eukaryota</taxon>
        <taxon>Fungi</taxon>
        <taxon>Fungi incertae sedis</taxon>
        <taxon>Zoopagomycota</taxon>
        <taxon>Kickxellomycotina</taxon>
        <taxon>Kickxellomycetes</taxon>
        <taxon>Kickxellales</taxon>
        <taxon>Kickxellaceae</taxon>
        <taxon>Coemansia</taxon>
    </lineage>
</organism>
<proteinExistence type="predicted"/>
<dbReference type="InterPro" id="IPR050648">
    <property type="entry name" value="F-box_LRR-repeat"/>
</dbReference>
<evidence type="ECO:0000256" key="1">
    <source>
        <dbReference type="SAM" id="MobiDB-lite"/>
    </source>
</evidence>
<dbReference type="GO" id="GO:0005737">
    <property type="term" value="C:cytoplasm"/>
    <property type="evidence" value="ECO:0007669"/>
    <property type="project" value="TreeGrafter"/>
</dbReference>
<dbReference type="PANTHER" id="PTHR13382">
    <property type="entry name" value="MITOCHONDRIAL ATP SYNTHASE COUPLING FACTOR B"/>
    <property type="match status" value="1"/>
</dbReference>
<protein>
    <submittedName>
        <fullName evidence="2">Uncharacterized protein</fullName>
    </submittedName>
</protein>
<dbReference type="PANTHER" id="PTHR13382:SF69">
    <property type="entry name" value="FI18408P1"/>
    <property type="match status" value="1"/>
</dbReference>
<feature type="compositionally biased region" description="Acidic residues" evidence="1">
    <location>
        <begin position="246"/>
        <end position="271"/>
    </location>
</feature>
<dbReference type="Proteomes" id="UP001150907">
    <property type="component" value="Unassembled WGS sequence"/>
</dbReference>
<accession>A0A9W8BE17</accession>
<dbReference type="OrthoDB" id="421226at2759"/>
<comment type="caution">
    <text evidence="2">The sequence shown here is derived from an EMBL/GenBank/DDBJ whole genome shotgun (WGS) entry which is preliminary data.</text>
</comment>
<evidence type="ECO:0000313" key="3">
    <source>
        <dbReference type="Proteomes" id="UP001150907"/>
    </source>
</evidence>